<dbReference type="Pfam" id="PF00270">
    <property type="entry name" value="DEAD"/>
    <property type="match status" value="1"/>
</dbReference>
<evidence type="ECO:0000256" key="5">
    <source>
        <dbReference type="ARBA" id="ARBA00038437"/>
    </source>
</evidence>
<evidence type="ECO:0000313" key="12">
    <source>
        <dbReference type="Proteomes" id="UP000249873"/>
    </source>
</evidence>
<dbReference type="InterPro" id="IPR014014">
    <property type="entry name" value="RNA_helicase_DEAD_Q_motif"/>
</dbReference>
<dbReference type="InterPro" id="IPR044742">
    <property type="entry name" value="DEAD/DEAH_RhlB"/>
</dbReference>
<gene>
    <name evidence="11" type="ORF">DJ013_04425</name>
</gene>
<evidence type="ECO:0000259" key="10">
    <source>
        <dbReference type="PROSITE" id="PS51195"/>
    </source>
</evidence>
<dbReference type="GO" id="GO:0003724">
    <property type="term" value="F:RNA helicase activity"/>
    <property type="evidence" value="ECO:0007669"/>
    <property type="project" value="InterPro"/>
</dbReference>
<dbReference type="Proteomes" id="UP000249873">
    <property type="component" value="Chromosome"/>
</dbReference>
<dbReference type="InterPro" id="IPR027417">
    <property type="entry name" value="P-loop_NTPase"/>
</dbReference>
<dbReference type="InterPro" id="IPR001650">
    <property type="entry name" value="Helicase_C-like"/>
</dbReference>
<evidence type="ECO:0000256" key="1">
    <source>
        <dbReference type="ARBA" id="ARBA00022741"/>
    </source>
</evidence>
<proteinExistence type="inferred from homology"/>
<accession>A0A2Z4GI62</accession>
<evidence type="ECO:0000256" key="7">
    <source>
        <dbReference type="RuleBase" id="RU000492"/>
    </source>
</evidence>
<name>A0A2Z4GI62_9BACT</name>
<protein>
    <submittedName>
        <fullName evidence="11">DEAD/DEAH box helicase</fullName>
    </submittedName>
</protein>
<dbReference type="InterPro" id="IPR000629">
    <property type="entry name" value="RNA-helicase_DEAD-box_CS"/>
</dbReference>
<dbReference type="EMBL" id="CP029480">
    <property type="protein sequence ID" value="AWW00798.1"/>
    <property type="molecule type" value="Genomic_DNA"/>
</dbReference>
<dbReference type="AlphaFoldDB" id="A0A2Z4GI62"/>
<keyword evidence="1 7" id="KW-0547">Nucleotide-binding</keyword>
<feature type="domain" description="Helicase ATP-binding" evidence="8">
    <location>
        <begin position="34"/>
        <end position="205"/>
    </location>
</feature>
<dbReference type="PROSITE" id="PS51194">
    <property type="entry name" value="HELICASE_CTER"/>
    <property type="match status" value="1"/>
</dbReference>
<dbReference type="KEGG" id="als:DJ013_04425"/>
<reference evidence="11 12" key="1">
    <citation type="submission" date="2018-05" db="EMBL/GenBank/DDBJ databases">
        <title>Complete genome sequence of Arcticibacterium luteifluviistationis SM1504T, a cytophagaceae bacterium isolated from Arctic surface seawater.</title>
        <authorList>
            <person name="Li Y."/>
            <person name="Qin Q.-L."/>
        </authorList>
    </citation>
    <scope>NUCLEOTIDE SEQUENCE [LARGE SCALE GENOMIC DNA]</scope>
    <source>
        <strain evidence="11 12">SM1504</strain>
    </source>
</reference>
<dbReference type="GO" id="GO:0005829">
    <property type="term" value="C:cytosol"/>
    <property type="evidence" value="ECO:0007669"/>
    <property type="project" value="TreeGrafter"/>
</dbReference>
<dbReference type="GO" id="GO:0005524">
    <property type="term" value="F:ATP binding"/>
    <property type="evidence" value="ECO:0007669"/>
    <property type="project" value="UniProtKB-KW"/>
</dbReference>
<evidence type="ECO:0000256" key="3">
    <source>
        <dbReference type="ARBA" id="ARBA00022806"/>
    </source>
</evidence>
<dbReference type="Pfam" id="PF00271">
    <property type="entry name" value="Helicase_C"/>
    <property type="match status" value="1"/>
</dbReference>
<dbReference type="Gene3D" id="3.40.50.300">
    <property type="entry name" value="P-loop containing nucleotide triphosphate hydrolases"/>
    <property type="match status" value="2"/>
</dbReference>
<dbReference type="PANTHER" id="PTHR47959">
    <property type="entry name" value="ATP-DEPENDENT RNA HELICASE RHLE-RELATED"/>
    <property type="match status" value="1"/>
</dbReference>
<dbReference type="CDD" id="cd18787">
    <property type="entry name" value="SF2_C_DEAD"/>
    <property type="match status" value="1"/>
</dbReference>
<dbReference type="PROSITE" id="PS00039">
    <property type="entry name" value="DEAD_ATP_HELICASE"/>
    <property type="match status" value="1"/>
</dbReference>
<dbReference type="GO" id="GO:0016787">
    <property type="term" value="F:hydrolase activity"/>
    <property type="evidence" value="ECO:0007669"/>
    <property type="project" value="UniProtKB-KW"/>
</dbReference>
<dbReference type="PANTHER" id="PTHR47959:SF13">
    <property type="entry name" value="ATP-DEPENDENT RNA HELICASE RHLE"/>
    <property type="match status" value="1"/>
</dbReference>
<evidence type="ECO:0000259" key="9">
    <source>
        <dbReference type="PROSITE" id="PS51194"/>
    </source>
</evidence>
<evidence type="ECO:0000256" key="4">
    <source>
        <dbReference type="ARBA" id="ARBA00022840"/>
    </source>
</evidence>
<organism evidence="11 12">
    <name type="scientific">Arcticibacterium luteifluviistationis</name>
    <dbReference type="NCBI Taxonomy" id="1784714"/>
    <lineage>
        <taxon>Bacteria</taxon>
        <taxon>Pseudomonadati</taxon>
        <taxon>Bacteroidota</taxon>
        <taxon>Cytophagia</taxon>
        <taxon>Cytophagales</taxon>
        <taxon>Leadbetterellaceae</taxon>
        <taxon>Arcticibacterium</taxon>
    </lineage>
</organism>
<dbReference type="PROSITE" id="PS51195">
    <property type="entry name" value="Q_MOTIF"/>
    <property type="match status" value="1"/>
</dbReference>
<evidence type="ECO:0000256" key="2">
    <source>
        <dbReference type="ARBA" id="ARBA00022801"/>
    </source>
</evidence>
<evidence type="ECO:0000256" key="6">
    <source>
        <dbReference type="PROSITE-ProRule" id="PRU00552"/>
    </source>
</evidence>
<feature type="domain" description="Helicase C-terminal" evidence="9">
    <location>
        <begin position="230"/>
        <end position="369"/>
    </location>
</feature>
<feature type="short sequence motif" description="Q motif" evidence="6">
    <location>
        <begin position="2"/>
        <end position="30"/>
    </location>
</feature>
<keyword evidence="3 7" id="KW-0347">Helicase</keyword>
<evidence type="ECO:0000259" key="8">
    <source>
        <dbReference type="PROSITE" id="PS51192"/>
    </source>
</evidence>
<dbReference type="InterPro" id="IPR050079">
    <property type="entry name" value="DEAD_box_RNA_helicase"/>
</dbReference>
<dbReference type="OrthoDB" id="9785240at2"/>
<comment type="similarity">
    <text evidence="5 7">Belongs to the DEAD box helicase family.</text>
</comment>
<dbReference type="InterPro" id="IPR014001">
    <property type="entry name" value="Helicase_ATP-bd"/>
</dbReference>
<keyword evidence="2 7" id="KW-0378">Hydrolase</keyword>
<dbReference type="PROSITE" id="PS51192">
    <property type="entry name" value="HELICASE_ATP_BIND_1"/>
    <property type="match status" value="1"/>
</dbReference>
<dbReference type="SMART" id="SM00490">
    <property type="entry name" value="HELICc"/>
    <property type="match status" value="1"/>
</dbReference>
<dbReference type="CDD" id="cd00268">
    <property type="entry name" value="DEADc"/>
    <property type="match status" value="1"/>
</dbReference>
<dbReference type="SUPFAM" id="SSF52540">
    <property type="entry name" value="P-loop containing nucleoside triphosphate hydrolases"/>
    <property type="match status" value="1"/>
</dbReference>
<dbReference type="InterPro" id="IPR011545">
    <property type="entry name" value="DEAD/DEAH_box_helicase_dom"/>
</dbReference>
<evidence type="ECO:0000313" key="11">
    <source>
        <dbReference type="EMBL" id="AWW00798.1"/>
    </source>
</evidence>
<sequence>MESFKQLGVGESYIKALADLKIKKPSEIQQKAIPYLLQNKGDLIGQAPTGTGKTIAFGLPLLHSVSENKKGIQGLVLAPTRELCQQIAKQLFKLTKYGPKIFTEAIYGGEKIEIQIANLKRPTQIVVATPGRLLDLIDRGAIDLSEVKTLILDEADEMLSMGFKDELERVMDTIHRSSAKWLFSATIPLALQSLITRFMNPGLHRISVSKNVEINTKIEHQFFICEQSQKFDYVYEFLKSQGSAKGIVFCRTRADTEVVARKLMGKHISADALHGDLGQRDRDKVMRAFIKGRIKVLVATDISARGVDVEDVAFVIHYQLPEQIESYTHRSGRTARAGKRGISICFVDKYELKIINQIEKTLKVNFIKI</sequence>
<keyword evidence="4 7" id="KW-0067">ATP-binding</keyword>
<feature type="domain" description="DEAD-box RNA helicase Q" evidence="10">
    <location>
        <begin position="2"/>
        <end position="30"/>
    </location>
</feature>
<keyword evidence="12" id="KW-1185">Reference proteome</keyword>
<dbReference type="SMART" id="SM00487">
    <property type="entry name" value="DEXDc"/>
    <property type="match status" value="1"/>
</dbReference>
<dbReference type="GO" id="GO:0003676">
    <property type="term" value="F:nucleic acid binding"/>
    <property type="evidence" value="ECO:0007669"/>
    <property type="project" value="InterPro"/>
</dbReference>